<dbReference type="SUPFAM" id="SSF56808">
    <property type="entry name" value="Ribosomal protein L1"/>
    <property type="match status" value="1"/>
</dbReference>
<dbReference type="STRING" id="38772.ENSGAGP00000023776"/>
<feature type="region of interest" description="Disordered" evidence="1">
    <location>
        <begin position="20"/>
        <end position="50"/>
    </location>
</feature>
<evidence type="ECO:0000256" key="1">
    <source>
        <dbReference type="SAM" id="MobiDB-lite"/>
    </source>
</evidence>
<dbReference type="Ensembl" id="ENSGAGT00000027082.1">
    <property type="protein sequence ID" value="ENSGAGP00000023776.1"/>
    <property type="gene ID" value="ENSGAGG00000017401.1"/>
</dbReference>
<sequence>MQCSGIFLFIQNERLETHQHKPSQRRYLGERSFTTTPSTKHRGRSCKGTQVKPHKFLETVSLQINLKNYDPQKDKCFSGKVRPNPLKIPPLVRERRERSCCQASGSREISISRVRGCVPSHRGKNQT</sequence>
<keyword evidence="3" id="KW-1185">Reference proteome</keyword>
<dbReference type="InterPro" id="IPR023674">
    <property type="entry name" value="Ribosomal_uL1-like"/>
</dbReference>
<organism evidence="2 3">
    <name type="scientific">Gopherus agassizii</name>
    <name type="common">Agassiz's desert tortoise</name>
    <dbReference type="NCBI Taxonomy" id="38772"/>
    <lineage>
        <taxon>Eukaryota</taxon>
        <taxon>Metazoa</taxon>
        <taxon>Chordata</taxon>
        <taxon>Craniata</taxon>
        <taxon>Vertebrata</taxon>
        <taxon>Euteleostomi</taxon>
        <taxon>Archelosauria</taxon>
        <taxon>Testudinata</taxon>
        <taxon>Testudines</taxon>
        <taxon>Cryptodira</taxon>
        <taxon>Durocryptodira</taxon>
        <taxon>Testudinoidea</taxon>
        <taxon>Testudinidae</taxon>
        <taxon>Gopherus</taxon>
    </lineage>
</organism>
<reference evidence="2" key="3">
    <citation type="submission" date="2025-09" db="UniProtKB">
        <authorList>
            <consortium name="Ensembl"/>
        </authorList>
    </citation>
    <scope>IDENTIFICATION</scope>
</reference>
<dbReference type="AlphaFoldDB" id="A0A452I813"/>
<dbReference type="Proteomes" id="UP000291020">
    <property type="component" value="Unassembled WGS sequence"/>
</dbReference>
<accession>A0A452I813</accession>
<name>A0A452I813_9SAUR</name>
<proteinExistence type="predicted"/>
<dbReference type="Gene3D" id="3.30.190.20">
    <property type="match status" value="1"/>
</dbReference>
<protein>
    <submittedName>
        <fullName evidence="2">Uncharacterized protein</fullName>
    </submittedName>
</protein>
<evidence type="ECO:0000313" key="2">
    <source>
        <dbReference type="Ensembl" id="ENSGAGP00000023776.1"/>
    </source>
</evidence>
<evidence type="ECO:0000313" key="3">
    <source>
        <dbReference type="Proteomes" id="UP000291020"/>
    </source>
</evidence>
<reference evidence="3" key="1">
    <citation type="journal article" date="2017" name="PLoS ONE">
        <title>The Agassiz's desert tortoise genome provides a resource for the conservation of a threatened species.</title>
        <authorList>
            <person name="Tollis M."/>
            <person name="DeNardo D.F."/>
            <person name="Cornelius J.A."/>
            <person name="Dolby G.A."/>
            <person name="Edwards T."/>
            <person name="Henen B.T."/>
            <person name="Karl A.E."/>
            <person name="Murphy R.W."/>
            <person name="Kusumi K."/>
        </authorList>
    </citation>
    <scope>NUCLEOTIDE SEQUENCE [LARGE SCALE GENOMIC DNA]</scope>
</reference>
<reference evidence="2" key="2">
    <citation type="submission" date="2025-08" db="UniProtKB">
        <authorList>
            <consortium name="Ensembl"/>
        </authorList>
    </citation>
    <scope>IDENTIFICATION</scope>
</reference>